<dbReference type="PANTHER" id="PTHR42958">
    <property type="entry name" value="HYDROGENASE-2 LARGE CHAIN"/>
    <property type="match status" value="1"/>
</dbReference>
<dbReference type="Pfam" id="PF00374">
    <property type="entry name" value="NiFeSe_Hases"/>
    <property type="match status" value="2"/>
</dbReference>
<dbReference type="InterPro" id="IPR001501">
    <property type="entry name" value="Ni-dep_hyd_lsu"/>
</dbReference>
<evidence type="ECO:0000313" key="8">
    <source>
        <dbReference type="EMBL" id="ARM75297.1"/>
    </source>
</evidence>
<keyword evidence="4 7" id="KW-0533">Nickel</keyword>
<comment type="cofactor">
    <cofactor evidence="7">
        <name>Fe cation</name>
        <dbReference type="ChEBI" id="CHEBI:24875"/>
    </cofactor>
</comment>
<evidence type="ECO:0000256" key="1">
    <source>
        <dbReference type="ARBA" id="ARBA00001967"/>
    </source>
</evidence>
<feature type="binding site" evidence="7">
    <location>
        <position position="80"/>
    </location>
    <ligand>
        <name>Ni(2+)</name>
        <dbReference type="ChEBI" id="CHEBI:49786"/>
    </ligand>
</feature>
<evidence type="ECO:0000256" key="3">
    <source>
        <dbReference type="ARBA" id="ARBA00009292"/>
    </source>
</evidence>
<dbReference type="GeneID" id="41590078"/>
<keyword evidence="9" id="KW-1185">Reference proteome</keyword>
<comment type="similarity">
    <text evidence="3">Belongs to the [NiFe]/[NiFeSe] hydrogenase large subunit family.</text>
</comment>
<dbReference type="Gene3D" id="1.10.645.10">
    <property type="entry name" value="Cytochrome-c3 Hydrogenase, chain B"/>
    <property type="match status" value="1"/>
</dbReference>
<keyword evidence="7" id="KW-0408">Iron</keyword>
<dbReference type="PANTHER" id="PTHR42958:SF4">
    <property type="entry name" value="HYDROGENASE EXPRESSION_FORMATION PROTEIN HUPK"/>
    <property type="match status" value="1"/>
</dbReference>
<keyword evidence="7" id="KW-0460">Magnesium</keyword>
<feature type="binding site" evidence="7">
    <location>
        <position position="77"/>
    </location>
    <ligand>
        <name>Ni(2+)</name>
        <dbReference type="ChEBI" id="CHEBI:49786"/>
    </ligand>
</feature>
<comment type="cofactor">
    <cofactor evidence="1 7">
        <name>Ni(2+)</name>
        <dbReference type="ChEBI" id="CHEBI:49786"/>
    </cofactor>
</comment>
<gene>
    <name evidence="8" type="ORF">B6F84_04120</name>
</gene>
<dbReference type="GO" id="GO:0016151">
    <property type="term" value="F:nickel cation binding"/>
    <property type="evidence" value="ECO:0007669"/>
    <property type="project" value="InterPro"/>
</dbReference>
<dbReference type="InterPro" id="IPR050867">
    <property type="entry name" value="NiFe/NiFeSe_hydrgnase_LSU"/>
</dbReference>
<evidence type="ECO:0008006" key="10">
    <source>
        <dbReference type="Google" id="ProtNLM"/>
    </source>
</evidence>
<feature type="binding site" evidence="7">
    <location>
        <position position="619"/>
    </location>
    <ligand>
        <name>Mg(2+)</name>
        <dbReference type="ChEBI" id="CHEBI:18420"/>
    </ligand>
</feature>
<organism evidence="8 9">
    <name type="scientific">Acidianus manzaensis</name>
    <dbReference type="NCBI Taxonomy" id="282676"/>
    <lineage>
        <taxon>Archaea</taxon>
        <taxon>Thermoproteota</taxon>
        <taxon>Thermoprotei</taxon>
        <taxon>Sulfolobales</taxon>
        <taxon>Sulfolobaceae</taxon>
        <taxon>Acidianus</taxon>
    </lineage>
</organism>
<dbReference type="InterPro" id="IPR029014">
    <property type="entry name" value="NiFe-Hase_large"/>
</dbReference>
<dbReference type="InterPro" id="IPR018194">
    <property type="entry name" value="Ni-dep_hyd_lsu_Ni_BS"/>
</dbReference>
<dbReference type="PROSITE" id="PS00507">
    <property type="entry name" value="NI_HGENASE_L_1"/>
    <property type="match status" value="1"/>
</dbReference>
<evidence type="ECO:0000256" key="7">
    <source>
        <dbReference type="PIRSR" id="PIRSR601501-1"/>
    </source>
</evidence>
<dbReference type="Proteomes" id="UP000193404">
    <property type="component" value="Chromosome"/>
</dbReference>
<reference evidence="8 9" key="1">
    <citation type="submission" date="2017-03" db="EMBL/GenBank/DDBJ databases">
        <title>Sulfur activation and transportation mechanism of thermophilic Archaea Acidianus manzaensis YN-25.</title>
        <authorList>
            <person name="Ma Y."/>
            <person name="Yang Y."/>
            <person name="Xia J."/>
        </authorList>
    </citation>
    <scope>NUCLEOTIDE SEQUENCE [LARGE SCALE GENOMIC DNA]</scope>
    <source>
        <strain evidence="8 9">YN-25</strain>
    </source>
</reference>
<keyword evidence="5 7" id="KW-0479">Metal-binding</keyword>
<evidence type="ECO:0000256" key="6">
    <source>
        <dbReference type="ARBA" id="ARBA00023002"/>
    </source>
</evidence>
<accession>A0A1W6JYH4</accession>
<proteinExistence type="inferred from homology"/>
<protein>
    <recommendedName>
        <fullName evidence="10">Cytochrome B</fullName>
    </recommendedName>
</protein>
<dbReference type="GO" id="GO:0008901">
    <property type="term" value="F:ferredoxin hydrogenase activity"/>
    <property type="evidence" value="ECO:0007669"/>
    <property type="project" value="InterPro"/>
</dbReference>
<dbReference type="AlphaFoldDB" id="A0A1W6JYH4"/>
<feature type="binding site" evidence="7">
    <location>
        <position position="613"/>
    </location>
    <ligand>
        <name>Ni(2+)</name>
        <dbReference type="ChEBI" id="CHEBI:49786"/>
    </ligand>
</feature>
<dbReference type="KEGG" id="aman:B6F84_04120"/>
<feature type="binding site" evidence="7">
    <location>
        <position position="616"/>
    </location>
    <ligand>
        <name>Fe cation</name>
        <dbReference type="ChEBI" id="CHEBI:24875"/>
    </ligand>
</feature>
<evidence type="ECO:0000256" key="2">
    <source>
        <dbReference type="ARBA" id="ARBA00004196"/>
    </source>
</evidence>
<dbReference type="EMBL" id="CP020477">
    <property type="protein sequence ID" value="ARM75297.1"/>
    <property type="molecule type" value="Genomic_DNA"/>
</dbReference>
<name>A0A1W6JYH4_9CREN</name>
<evidence type="ECO:0000256" key="4">
    <source>
        <dbReference type="ARBA" id="ARBA00022596"/>
    </source>
</evidence>
<evidence type="ECO:0000313" key="9">
    <source>
        <dbReference type="Proteomes" id="UP000193404"/>
    </source>
</evidence>
<dbReference type="STRING" id="282676.B6F84_04120"/>
<feature type="binding site" evidence="7">
    <location>
        <position position="58"/>
    </location>
    <ligand>
        <name>Mg(2+)</name>
        <dbReference type="ChEBI" id="CHEBI:18420"/>
    </ligand>
</feature>
<dbReference type="SUPFAM" id="SSF56762">
    <property type="entry name" value="HydB/Nqo4-like"/>
    <property type="match status" value="1"/>
</dbReference>
<feature type="binding site" evidence="7">
    <location>
        <position position="80"/>
    </location>
    <ligand>
        <name>Fe cation</name>
        <dbReference type="ChEBI" id="CHEBI:24875"/>
    </ligand>
</feature>
<keyword evidence="6" id="KW-0560">Oxidoreductase</keyword>
<sequence length="640" mass="71577">MSNSNQNNQSNSSQINMVIDPITRVAGHLGLTATVDTTTKQVVNNNAYTYVTMFRGFEVFLRGRQPPDAVHITSRSCGVCGAAHANASVRSNDMALGAVPYPLGQALRNLAYAMTDMIYDHSIILNVLEGPDFSAQVMQTYYPSCWQTAQQTQATYSDIHGFSTIADIMTALNPFQGYLWVNSVKAQILAREAGVLIYGRHSHPPMLIPGGIGTDLSVGESLFTQYMYRLTTLTAWVKVVIAAWMDLANFLIDNCNYQYQGLTYSKPTYISSYGYESPELYSNLGDDYTTIYGNYDSLANKASEGPQTVFRATIVRNGELLSKSFIDLNVAQLEFVNSSYYHNWAHITSPFTETDPAGNKLAWGLSESDGTPYYMYHPWNKTTIPNPIAQNFMDKYSWDAEPRLIWSDGTIWPYETGPWARLHAVAHYHPNSPIVSNGQISITLPAISEIPSWLPSGSQAEWTVEWEPPDYSTTLSRILGRAVDMAAAVYAAWENLEFGLQEFMKNQTSPKTSRQWKQPSFSLGVGQYEVPRGTSRHWMVVKDYSIANYQYQAPTTPNVSPRDDRCNGPWCINGQAIGPFEMSVINTQIMEEVPPSQWVGYDFLRAIRSFDPCLVCAAHFEIKGKVNKVLDHIITPVCNS</sequence>
<dbReference type="RefSeq" id="WP_148691058.1">
    <property type="nucleotide sequence ID" value="NZ_CP020477.1"/>
</dbReference>
<evidence type="ECO:0000256" key="5">
    <source>
        <dbReference type="ARBA" id="ARBA00022723"/>
    </source>
</evidence>
<dbReference type="OrthoDB" id="42371at2157"/>
<comment type="subcellular location">
    <subcellularLocation>
        <location evidence="2">Cell envelope</location>
    </subcellularLocation>
</comment>